<feature type="transmembrane region" description="Helical" evidence="8">
    <location>
        <begin position="577"/>
        <end position="595"/>
    </location>
</feature>
<proteinExistence type="inferred from homology"/>
<accession>M9LZZ7</accession>
<organism evidence="9 10">
    <name type="scientific">Pseudozyma antarctica (strain T-34)</name>
    <name type="common">Yeast</name>
    <name type="synonym">Candida antarctica</name>
    <dbReference type="NCBI Taxonomy" id="1151754"/>
    <lineage>
        <taxon>Eukaryota</taxon>
        <taxon>Fungi</taxon>
        <taxon>Dikarya</taxon>
        <taxon>Basidiomycota</taxon>
        <taxon>Ustilaginomycotina</taxon>
        <taxon>Ustilaginomycetes</taxon>
        <taxon>Ustilaginales</taxon>
        <taxon>Ustilaginaceae</taxon>
        <taxon>Moesziomyces</taxon>
    </lineage>
</organism>
<feature type="transmembrane region" description="Helical" evidence="8">
    <location>
        <begin position="198"/>
        <end position="217"/>
    </location>
</feature>
<keyword evidence="4 8" id="KW-0812">Transmembrane</keyword>
<dbReference type="EMBL" id="DF196788">
    <property type="protein sequence ID" value="GAC76719.1"/>
    <property type="molecule type" value="Genomic_DNA"/>
</dbReference>
<feature type="transmembrane region" description="Helical" evidence="8">
    <location>
        <begin position="553"/>
        <end position="571"/>
    </location>
</feature>
<dbReference type="InterPro" id="IPR006043">
    <property type="entry name" value="NCS2"/>
</dbReference>
<feature type="transmembrane region" description="Helical" evidence="8">
    <location>
        <begin position="286"/>
        <end position="307"/>
    </location>
</feature>
<comment type="subcellular location">
    <subcellularLocation>
        <location evidence="1">Endomembrane system</location>
        <topology evidence="1">Multi-pass membrane protein</topology>
    </subcellularLocation>
</comment>
<name>M9LZZ7_PSEA3</name>
<reference evidence="10" key="1">
    <citation type="journal article" date="2013" name="Genome Announc.">
        <title>Genome sequence of the basidiomycetous yeast Pseudozyma antarctica T-34, a producer of the glycolipid biosurfactants mannosylerythritol lipids.</title>
        <authorList>
            <person name="Morita T."/>
            <person name="Koike H."/>
            <person name="Koyama Y."/>
            <person name="Hagiwara H."/>
            <person name="Ito E."/>
            <person name="Fukuoka T."/>
            <person name="Imura T."/>
            <person name="Machida M."/>
            <person name="Kitamoto D."/>
        </authorList>
    </citation>
    <scope>NUCLEOTIDE SEQUENCE [LARGE SCALE GENOMIC DNA]</scope>
    <source>
        <strain evidence="10">T-34</strain>
    </source>
</reference>
<gene>
    <name evidence="9" type="ORF">PANT_22c00171</name>
</gene>
<dbReference type="PANTHER" id="PTHR43337:SF1">
    <property type="entry name" value="XANTHINE_URACIL PERMEASE C887.17-RELATED"/>
    <property type="match status" value="1"/>
</dbReference>
<evidence type="ECO:0000256" key="3">
    <source>
        <dbReference type="ARBA" id="ARBA00022448"/>
    </source>
</evidence>
<evidence type="ECO:0000256" key="8">
    <source>
        <dbReference type="SAM" id="Phobius"/>
    </source>
</evidence>
<keyword evidence="5 8" id="KW-1133">Transmembrane helix</keyword>
<dbReference type="Pfam" id="PF00860">
    <property type="entry name" value="Xan_ur_permease"/>
    <property type="match status" value="1"/>
</dbReference>
<dbReference type="STRING" id="1151754.M9LZZ7"/>
<protein>
    <submittedName>
        <fullName evidence="9">Uncharacterized protein</fullName>
    </submittedName>
</protein>
<feature type="transmembrane region" description="Helical" evidence="8">
    <location>
        <begin position="254"/>
        <end position="274"/>
    </location>
</feature>
<evidence type="ECO:0000256" key="6">
    <source>
        <dbReference type="ARBA" id="ARBA00023136"/>
    </source>
</evidence>
<dbReference type="GO" id="GO:0015854">
    <property type="term" value="P:guanine transport"/>
    <property type="evidence" value="ECO:0007669"/>
    <property type="project" value="TreeGrafter"/>
</dbReference>
<feature type="transmembrane region" description="Helical" evidence="8">
    <location>
        <begin position="229"/>
        <end position="248"/>
    </location>
</feature>
<evidence type="ECO:0000313" key="9">
    <source>
        <dbReference type="EMBL" id="GAC76719.1"/>
    </source>
</evidence>
<dbReference type="Proteomes" id="UP000011976">
    <property type="component" value="Unassembled WGS sequence"/>
</dbReference>
<feature type="transmembrane region" description="Helical" evidence="8">
    <location>
        <begin position="504"/>
        <end position="523"/>
    </location>
</feature>
<evidence type="ECO:0000256" key="7">
    <source>
        <dbReference type="SAM" id="MobiDB-lite"/>
    </source>
</evidence>
<dbReference type="GO" id="GO:0005886">
    <property type="term" value="C:plasma membrane"/>
    <property type="evidence" value="ECO:0007669"/>
    <property type="project" value="TreeGrafter"/>
</dbReference>
<dbReference type="InterPro" id="IPR045018">
    <property type="entry name" value="Azg-like"/>
</dbReference>
<dbReference type="AlphaFoldDB" id="M9LZZ7"/>
<dbReference type="PANTHER" id="PTHR43337">
    <property type="entry name" value="XANTHINE/URACIL PERMEASE C887.17-RELATED"/>
    <property type="match status" value="1"/>
</dbReference>
<comment type="similarity">
    <text evidence="2">Belongs to the nucleobase:cation symporter-2 (NCS2) (TC 2.A.40) family. Azg-like subfamily.</text>
</comment>
<feature type="transmembrane region" description="Helical" evidence="8">
    <location>
        <begin position="425"/>
        <end position="447"/>
    </location>
</feature>
<evidence type="ECO:0000256" key="1">
    <source>
        <dbReference type="ARBA" id="ARBA00004127"/>
    </source>
</evidence>
<keyword evidence="3" id="KW-0813">Transport</keyword>
<evidence type="ECO:0000256" key="4">
    <source>
        <dbReference type="ARBA" id="ARBA00022692"/>
    </source>
</evidence>
<evidence type="ECO:0000256" key="5">
    <source>
        <dbReference type="ARBA" id="ARBA00022989"/>
    </source>
</evidence>
<dbReference type="GO" id="GO:0012505">
    <property type="term" value="C:endomembrane system"/>
    <property type="evidence" value="ECO:0007669"/>
    <property type="project" value="UniProtKB-SubCell"/>
</dbReference>
<keyword evidence="6 8" id="KW-0472">Membrane</keyword>
<evidence type="ECO:0000256" key="2">
    <source>
        <dbReference type="ARBA" id="ARBA00005697"/>
    </source>
</evidence>
<evidence type="ECO:0000313" key="10">
    <source>
        <dbReference type="Proteomes" id="UP000011976"/>
    </source>
</evidence>
<feature type="transmembrane region" description="Helical" evidence="8">
    <location>
        <begin position="340"/>
        <end position="358"/>
    </location>
</feature>
<feature type="region of interest" description="Disordered" evidence="7">
    <location>
        <begin position="676"/>
        <end position="734"/>
    </location>
</feature>
<sequence>MKVADRTVVATSRIAQSSCDALSGLGWHEDGRETPESVVGASAFLTGPPARYQQLNLAPRTPLLVRPAASPSGAPLPVPAPPRRHLLSPPAKLLVGPATMGVPELINNLNRAVATSPVGYYFRLDGSGHPLSRPGSRFLTELRAGLVTFAAMAYILSVNASILSSSGGPCECANTADDPVCAKDAAYQQCTAVLNRDYVFATAISACVGTLLMALFANMPLGLAPGLGVNAYFAFTIVGTAGTGIIPYSQALSAVWLEGWIFFILSLFGIRQWLARLLPHSIKLSTGAGIGIFLAFIGLGPNGLGVIGGNASDLIGLAGCPAQYEDSNGFCQSHKLQAPTVWLGVMLGGIFTALMLLYRVKGAFLIGILLVSIVSWPRNTSVTLFPHTPSGDDAFNYFKQVANWNGLGLLGPKNIDWSGYSNGKVWYALISFLYIDLLDTTGTLYAMASHAGLMDARTGDFEGSSAAYLSDAVAISIGSLVGCSPNTAFVESASGIAEGGRTGLTGLVVAFMFFLSLFFAPIFASFPSWATGSTLVIVGSMMASNTAQVNWSYVGDAIPAFVTIVGIPLFFNIAYGLIAGICCYIALNAIPWALVKLSKGRIVPDGWDTMKEPWGARMVSANDDSTGIWAVLPPWMRKVMSGNYKFWQMTEDEIEFYLEGRRETQRLAQERQDQIENERNAMYGADDVEARASTSSAEHADEKHSTGSPAFSPVEVPARLPNDAEVHHVTGTAR</sequence>
<dbReference type="GO" id="GO:0015853">
    <property type="term" value="P:adenine transport"/>
    <property type="evidence" value="ECO:0007669"/>
    <property type="project" value="TreeGrafter"/>
</dbReference>
<dbReference type="OrthoDB" id="431212at2759"/>
<feature type="transmembrane region" description="Helical" evidence="8">
    <location>
        <begin position="363"/>
        <end position="379"/>
    </location>
</feature>
<dbReference type="GO" id="GO:0005345">
    <property type="term" value="F:purine nucleobase transmembrane transporter activity"/>
    <property type="evidence" value="ECO:0007669"/>
    <property type="project" value="TreeGrafter"/>
</dbReference>